<sequence>MEQARLVLKLLHFVSWAALLGGVLALSSAAEKRLAASAVWGARLAFVTGLLLVGIKEGLAKSGGDPVNHMKIGIKLLLGLAVVGMIEASRKKGLNSGMYAGVIGVSLLAIAVAIFLK</sequence>
<reference evidence="2 3" key="1">
    <citation type="submission" date="2020-08" db="EMBL/GenBank/DDBJ databases">
        <title>Genomic Encyclopedia of Type Strains, Phase IV (KMG-IV): sequencing the most valuable type-strain genomes for metagenomic binning, comparative biology and taxonomic classification.</title>
        <authorList>
            <person name="Goeker M."/>
        </authorList>
    </citation>
    <scope>NUCLEOTIDE SEQUENCE [LARGE SCALE GENOMIC DNA]</scope>
    <source>
        <strain evidence="2 3">DSM 23562</strain>
    </source>
</reference>
<dbReference type="EMBL" id="JACHGW010000002">
    <property type="protein sequence ID" value="MBB6050077.1"/>
    <property type="molecule type" value="Genomic_DNA"/>
</dbReference>
<organism evidence="2 3">
    <name type="scientific">Armatimonas rosea</name>
    <dbReference type="NCBI Taxonomy" id="685828"/>
    <lineage>
        <taxon>Bacteria</taxon>
        <taxon>Bacillati</taxon>
        <taxon>Armatimonadota</taxon>
        <taxon>Armatimonadia</taxon>
        <taxon>Armatimonadales</taxon>
        <taxon>Armatimonadaceae</taxon>
        <taxon>Armatimonas</taxon>
    </lineage>
</organism>
<dbReference type="RefSeq" id="WP_184194332.1">
    <property type="nucleotide sequence ID" value="NZ_JACHGW010000002.1"/>
</dbReference>
<comment type="caution">
    <text evidence="2">The sequence shown here is derived from an EMBL/GenBank/DDBJ whole genome shotgun (WGS) entry which is preliminary data.</text>
</comment>
<dbReference type="Proteomes" id="UP000520814">
    <property type="component" value="Unassembled WGS sequence"/>
</dbReference>
<evidence type="ECO:0000313" key="3">
    <source>
        <dbReference type="Proteomes" id="UP000520814"/>
    </source>
</evidence>
<keyword evidence="1" id="KW-0472">Membrane</keyword>
<evidence type="ECO:0000256" key="1">
    <source>
        <dbReference type="SAM" id="Phobius"/>
    </source>
</evidence>
<keyword evidence="1" id="KW-1133">Transmembrane helix</keyword>
<protein>
    <submittedName>
        <fullName evidence="2">FtsH-binding integral membrane protein</fullName>
    </submittedName>
</protein>
<feature type="transmembrane region" description="Helical" evidence="1">
    <location>
        <begin position="35"/>
        <end position="55"/>
    </location>
</feature>
<keyword evidence="1" id="KW-0812">Transmembrane</keyword>
<name>A0A7W9SNV2_ARMRO</name>
<feature type="transmembrane region" description="Helical" evidence="1">
    <location>
        <begin position="98"/>
        <end position="116"/>
    </location>
</feature>
<proteinExistence type="predicted"/>
<gene>
    <name evidence="2" type="ORF">HNQ39_001868</name>
</gene>
<dbReference type="AlphaFoldDB" id="A0A7W9SNV2"/>
<keyword evidence="3" id="KW-1185">Reference proteome</keyword>
<evidence type="ECO:0000313" key="2">
    <source>
        <dbReference type="EMBL" id="MBB6050077.1"/>
    </source>
</evidence>
<accession>A0A7W9SNV2</accession>